<feature type="domain" description="Phosphatidic acid phosphatase type 2/haloperoxidase" evidence="2">
    <location>
        <begin position="46"/>
        <end position="160"/>
    </location>
</feature>
<keyword evidence="1" id="KW-0812">Transmembrane</keyword>
<accession>A0ABS7L5T3</accession>
<keyword evidence="1" id="KW-1133">Transmembrane helix</keyword>
<dbReference type="SMART" id="SM00014">
    <property type="entry name" value="acidPPc"/>
    <property type="match status" value="1"/>
</dbReference>
<keyword evidence="4" id="KW-1185">Reference proteome</keyword>
<feature type="transmembrane region" description="Helical" evidence="1">
    <location>
        <begin position="274"/>
        <end position="293"/>
    </location>
</feature>
<dbReference type="InterPro" id="IPR036938">
    <property type="entry name" value="PAP2/HPO_sf"/>
</dbReference>
<dbReference type="RefSeq" id="WP_221919515.1">
    <property type="nucleotide sequence ID" value="NZ_CP173660.1"/>
</dbReference>
<feature type="transmembrane region" description="Helical" evidence="1">
    <location>
        <begin position="145"/>
        <end position="163"/>
    </location>
</feature>
<dbReference type="Proteomes" id="UP000779049">
    <property type="component" value="Unassembled WGS sequence"/>
</dbReference>
<dbReference type="InterPro" id="IPR000326">
    <property type="entry name" value="PAP2/HPO"/>
</dbReference>
<gene>
    <name evidence="3" type="ORF">FLB61_04700</name>
</gene>
<reference evidence="3 4" key="1">
    <citation type="journal article" date="2020" name="New Microbes New Infect">
        <title>Sellimonas caecigallum sp. nov., description and genome sequence of a new member of the Sellimonas genus isolated from the cecum of feral chicken.</title>
        <authorList>
            <person name="Wongkuna S."/>
            <person name="Ghimire S."/>
            <person name="Antony L."/>
            <person name="Chankhamhaengdecha S."/>
            <person name="Janvilisri T."/>
            <person name="Scaria J."/>
        </authorList>
    </citation>
    <scope>NUCLEOTIDE SEQUENCE [LARGE SCALE GENOMIC DNA]</scope>
    <source>
        <strain evidence="3 4">SW451</strain>
    </source>
</reference>
<feature type="transmembrane region" description="Helical" evidence="1">
    <location>
        <begin position="21"/>
        <end position="40"/>
    </location>
</feature>
<feature type="transmembrane region" description="Helical" evidence="1">
    <location>
        <begin position="245"/>
        <end position="268"/>
    </location>
</feature>
<evidence type="ECO:0000256" key="1">
    <source>
        <dbReference type="SAM" id="Phobius"/>
    </source>
</evidence>
<feature type="transmembrane region" description="Helical" evidence="1">
    <location>
        <begin position="175"/>
        <end position="198"/>
    </location>
</feature>
<protein>
    <submittedName>
        <fullName evidence="3">Phosphatase PAP2 family protein</fullName>
    </submittedName>
</protein>
<dbReference type="PANTHER" id="PTHR14969:SF13">
    <property type="entry name" value="AT30094P"/>
    <property type="match status" value="1"/>
</dbReference>
<feature type="transmembrane region" description="Helical" evidence="1">
    <location>
        <begin position="204"/>
        <end position="224"/>
    </location>
</feature>
<evidence type="ECO:0000313" key="3">
    <source>
        <dbReference type="EMBL" id="MBY0758398.1"/>
    </source>
</evidence>
<feature type="transmembrane region" description="Helical" evidence="1">
    <location>
        <begin position="118"/>
        <end position="139"/>
    </location>
</feature>
<dbReference type="Pfam" id="PF01569">
    <property type="entry name" value="PAP2"/>
    <property type="match status" value="1"/>
</dbReference>
<sequence length="299" mass="33824">MEFLYFLEGIRTPIGNEFFQFVTYFGQEMLLVAVICIFYWCLDKSFAYQLALTYFSAGLCVQALKITFRIPRPWILDPEFAPVKSAVPAATGYSFPSGHTQGGTCLFAPLALRAKKTVLKLLFTAAFLLIGFSRMYLGVHTPKDVLVSMGVSLFFSVLIWKYKDQILEHPRKVRTLSLILGVISILVILYTIIQLFVFSLPEKYASDCLKAGGAGLGFAVGFFLEKTYIRFSPETPRWTFQIPKLLLGLFSALLLKNGLSLLAGLGMIFKSAEYFLLVLWIIAGYPFLFQAFLKRKERR</sequence>
<dbReference type="Gene3D" id="1.20.144.10">
    <property type="entry name" value="Phosphatidic acid phosphatase type 2/haloperoxidase"/>
    <property type="match status" value="1"/>
</dbReference>
<organism evidence="3 4">
    <name type="scientific">Sellimonas caecigallum</name>
    <dbReference type="NCBI Taxonomy" id="2592333"/>
    <lineage>
        <taxon>Bacteria</taxon>
        <taxon>Bacillati</taxon>
        <taxon>Bacillota</taxon>
        <taxon>Clostridia</taxon>
        <taxon>Lachnospirales</taxon>
        <taxon>Lachnospiraceae</taxon>
        <taxon>Sellimonas</taxon>
    </lineage>
</organism>
<dbReference type="EMBL" id="VIRV01000004">
    <property type="protein sequence ID" value="MBY0758398.1"/>
    <property type="molecule type" value="Genomic_DNA"/>
</dbReference>
<comment type="caution">
    <text evidence="3">The sequence shown here is derived from an EMBL/GenBank/DDBJ whole genome shotgun (WGS) entry which is preliminary data.</text>
</comment>
<proteinExistence type="predicted"/>
<evidence type="ECO:0000313" key="4">
    <source>
        <dbReference type="Proteomes" id="UP000779049"/>
    </source>
</evidence>
<dbReference type="SUPFAM" id="SSF48317">
    <property type="entry name" value="Acid phosphatase/Vanadium-dependent haloperoxidase"/>
    <property type="match status" value="1"/>
</dbReference>
<dbReference type="PANTHER" id="PTHR14969">
    <property type="entry name" value="SPHINGOSINE-1-PHOSPHATE PHOSPHOHYDROLASE"/>
    <property type="match status" value="1"/>
</dbReference>
<keyword evidence="1" id="KW-0472">Membrane</keyword>
<evidence type="ECO:0000259" key="2">
    <source>
        <dbReference type="SMART" id="SM00014"/>
    </source>
</evidence>
<name>A0ABS7L5T3_9FIRM</name>